<dbReference type="RefSeq" id="XP_026616769.1">
    <property type="nucleotide sequence ID" value="XM_026761781.1"/>
</dbReference>
<dbReference type="Pfam" id="PF13561">
    <property type="entry name" value="adh_short_C2"/>
    <property type="match status" value="1"/>
</dbReference>
<dbReference type="FunFam" id="3.40.50.720:FF:000398">
    <property type="entry name" value="Probable 2-deoxy-D-gluconate 3-dehydrogenase"/>
    <property type="match status" value="1"/>
</dbReference>
<dbReference type="PANTHER" id="PTHR42760">
    <property type="entry name" value="SHORT-CHAIN DEHYDROGENASES/REDUCTASES FAMILY MEMBER"/>
    <property type="match status" value="1"/>
</dbReference>
<dbReference type="AlphaFoldDB" id="A0A397HHP6"/>
<comment type="similarity">
    <text evidence="1">Belongs to the short-chain dehydrogenases/reductases (SDR) family.</text>
</comment>
<proteinExistence type="inferred from homology"/>
<dbReference type="InterPro" id="IPR020904">
    <property type="entry name" value="Sc_DH/Rdtase_CS"/>
</dbReference>
<keyword evidence="3" id="KW-0560">Oxidoreductase</keyword>
<organism evidence="5 6">
    <name type="scientific">Aspergillus thermomutatus</name>
    <name type="common">Neosartorya pseudofischeri</name>
    <dbReference type="NCBI Taxonomy" id="41047"/>
    <lineage>
        <taxon>Eukaryota</taxon>
        <taxon>Fungi</taxon>
        <taxon>Dikarya</taxon>
        <taxon>Ascomycota</taxon>
        <taxon>Pezizomycotina</taxon>
        <taxon>Eurotiomycetes</taxon>
        <taxon>Eurotiomycetidae</taxon>
        <taxon>Eurotiales</taxon>
        <taxon>Aspergillaceae</taxon>
        <taxon>Aspergillus</taxon>
        <taxon>Aspergillus subgen. Fumigati</taxon>
    </lineage>
</organism>
<dbReference type="InterPro" id="IPR036291">
    <property type="entry name" value="NAD(P)-bd_dom_sf"/>
</dbReference>
<dbReference type="PANTHER" id="PTHR42760:SF5">
    <property type="entry name" value="2-DEHYDRO-3-DEOXY-D-GLUCONATE 5-DEHYDROGENASE"/>
    <property type="match status" value="1"/>
</dbReference>
<dbReference type="PROSITE" id="PS00061">
    <property type="entry name" value="ADH_SHORT"/>
    <property type="match status" value="1"/>
</dbReference>
<dbReference type="VEuPathDB" id="FungiDB:CDV56_108162"/>
<keyword evidence="6" id="KW-1185">Reference proteome</keyword>
<reference evidence="5" key="1">
    <citation type="submission" date="2018-08" db="EMBL/GenBank/DDBJ databases">
        <title>Draft genome sequence of azole-resistant Aspergillus thermomutatus (Neosartorya pseudofischeri) strain HMR AF 39, isolated from a human nasal aspirate.</title>
        <authorList>
            <person name="Parent-Michaud M."/>
            <person name="Dufresne P.J."/>
            <person name="Fournier E."/>
            <person name="Martineau C."/>
            <person name="Moreira S."/>
            <person name="Perkins V."/>
            <person name="De Repentigny L."/>
            <person name="Dufresne S.F."/>
        </authorList>
    </citation>
    <scope>NUCLEOTIDE SEQUENCE [LARGE SCALE GENOMIC DNA]</scope>
    <source>
        <strain evidence="5">HMR AF 39</strain>
    </source>
</reference>
<dbReference type="Pfam" id="PF00107">
    <property type="entry name" value="ADH_zinc_N"/>
    <property type="match status" value="1"/>
</dbReference>
<gene>
    <name evidence="5" type="ORF">CDV56_108162</name>
</gene>
<dbReference type="GO" id="GO:0016616">
    <property type="term" value="F:oxidoreductase activity, acting on the CH-OH group of donors, NAD or NADP as acceptor"/>
    <property type="evidence" value="ECO:0007669"/>
    <property type="project" value="TreeGrafter"/>
</dbReference>
<dbReference type="Proteomes" id="UP000215305">
    <property type="component" value="Unassembled WGS sequence"/>
</dbReference>
<evidence type="ECO:0000259" key="4">
    <source>
        <dbReference type="Pfam" id="PF00107"/>
    </source>
</evidence>
<keyword evidence="2" id="KW-0521">NADP</keyword>
<dbReference type="GO" id="GO:0044550">
    <property type="term" value="P:secondary metabolite biosynthetic process"/>
    <property type="evidence" value="ECO:0007669"/>
    <property type="project" value="UniProtKB-ARBA"/>
</dbReference>
<sequence>MVTGGTRGIGAAMAIALAEAGADVILIQRDESNLGTKQKIEAMGRKAWIYTCDLASDQDVSELTARVLRDGHDVSILVTCAGIQRRHPSHKFPKEDWDEVLQVNLSTVFTLCRDVGAHMLTRTPDAMGHRGSIINIASLVSFQGGLTVPAYAAAKGGVSQLTKALSNEWASQGVNVNAIAPGYVVTDMNEALINDKDRAASILARIPAGRWGTSEDFIGATIFLASKASLYVSGEILTVDGGWMGRLPDNVSLAEGALLEPLSVAIHGVRRSLLHVGGTALVLGAGAIELLTAAMLRVEGAGKIVIADIDQERVIFATQNEFADLGFAVPRNNGVTIEEKLAIGRETAKLAVTAGDIEGFDAVFECTGVEACVQTAIYATRPGGRVMLIGMGIPIQTLPVSAAALREVDIVGVFRYCQTYPYGISVLENKGNPEAEGLCRDLPALSKLITHRFVGLNSIPNAFEMAGKGIDSEGKQVLKVLIEMEEE</sequence>
<dbReference type="Gene3D" id="3.40.50.720">
    <property type="entry name" value="NAD(P)-binding Rossmann-like Domain"/>
    <property type="match status" value="2"/>
</dbReference>
<feature type="domain" description="Alcohol dehydrogenase-like C-terminal" evidence="4">
    <location>
        <begin position="290"/>
        <end position="425"/>
    </location>
</feature>
<accession>A0A397HHP6</accession>
<dbReference type="InterPro" id="IPR013149">
    <property type="entry name" value="ADH-like_C"/>
</dbReference>
<dbReference type="STRING" id="41047.A0A397HHP6"/>
<dbReference type="PRINTS" id="PR00080">
    <property type="entry name" value="SDRFAMILY"/>
</dbReference>
<name>A0A397HHP6_ASPTH</name>
<dbReference type="PRINTS" id="PR00081">
    <property type="entry name" value="GDHRDH"/>
</dbReference>
<evidence type="ECO:0000256" key="3">
    <source>
        <dbReference type="ARBA" id="ARBA00023002"/>
    </source>
</evidence>
<evidence type="ECO:0000313" key="6">
    <source>
        <dbReference type="Proteomes" id="UP000215305"/>
    </source>
</evidence>
<dbReference type="SUPFAM" id="SSF51735">
    <property type="entry name" value="NAD(P)-binding Rossmann-fold domains"/>
    <property type="match status" value="2"/>
</dbReference>
<comment type="caution">
    <text evidence="5">The sequence shown here is derived from an EMBL/GenBank/DDBJ whole genome shotgun (WGS) entry which is preliminary data.</text>
</comment>
<dbReference type="GeneID" id="38130136"/>
<evidence type="ECO:0000256" key="1">
    <source>
        <dbReference type="ARBA" id="ARBA00006484"/>
    </source>
</evidence>
<evidence type="ECO:0000313" key="5">
    <source>
        <dbReference type="EMBL" id="RHZ62467.1"/>
    </source>
</evidence>
<dbReference type="InterPro" id="IPR002347">
    <property type="entry name" value="SDR_fam"/>
</dbReference>
<evidence type="ECO:0000256" key="2">
    <source>
        <dbReference type="ARBA" id="ARBA00022857"/>
    </source>
</evidence>
<dbReference type="EMBL" id="NKHU02000037">
    <property type="protein sequence ID" value="RHZ62467.1"/>
    <property type="molecule type" value="Genomic_DNA"/>
</dbReference>
<protein>
    <recommendedName>
        <fullName evidence="4">Alcohol dehydrogenase-like C-terminal domain-containing protein</fullName>
    </recommendedName>
</protein>
<dbReference type="OrthoDB" id="294295at2759"/>